<feature type="region of interest" description="Disordered" evidence="10">
    <location>
        <begin position="1"/>
        <end position="27"/>
    </location>
</feature>
<dbReference type="PROSITE" id="PS50059">
    <property type="entry name" value="FKBP_PPIASE"/>
    <property type="match status" value="2"/>
</dbReference>
<evidence type="ECO:0000313" key="12">
    <source>
        <dbReference type="Proteomes" id="UP001652642"/>
    </source>
</evidence>
<comment type="catalytic activity">
    <reaction evidence="1 8">
        <text>[protein]-peptidylproline (omega=180) = [protein]-peptidylproline (omega=0)</text>
        <dbReference type="Rhea" id="RHEA:16237"/>
        <dbReference type="Rhea" id="RHEA-COMP:10747"/>
        <dbReference type="Rhea" id="RHEA-COMP:10748"/>
        <dbReference type="ChEBI" id="CHEBI:83833"/>
        <dbReference type="ChEBI" id="CHEBI:83834"/>
        <dbReference type="EC" id="5.2.1.8"/>
    </reaction>
</comment>
<dbReference type="InterPro" id="IPR011990">
    <property type="entry name" value="TPR-like_helical_dom_sf"/>
</dbReference>
<evidence type="ECO:0000256" key="1">
    <source>
        <dbReference type="ARBA" id="ARBA00000971"/>
    </source>
</evidence>
<dbReference type="PANTHER" id="PTHR46512:SF9">
    <property type="entry name" value="PEPTIDYLPROLYL ISOMERASE"/>
    <property type="match status" value="1"/>
</dbReference>
<dbReference type="SUPFAM" id="SSF54534">
    <property type="entry name" value="FKBP-like"/>
    <property type="match status" value="2"/>
</dbReference>
<keyword evidence="12" id="KW-1185">Reference proteome</keyword>
<keyword evidence="3" id="KW-0677">Repeat</keyword>
<evidence type="ECO:0000313" key="13">
    <source>
        <dbReference type="RefSeq" id="XP_072857071.1"/>
    </source>
</evidence>
<dbReference type="InterPro" id="IPR019734">
    <property type="entry name" value="TPR_rpt"/>
</dbReference>
<gene>
    <name evidence="13" type="primary">FKBP4</name>
</gene>
<dbReference type="Gene3D" id="1.25.40.10">
    <property type="entry name" value="Tetratricopeptide repeat domain"/>
    <property type="match status" value="1"/>
</dbReference>
<feature type="repeat" description="TPR" evidence="9">
    <location>
        <begin position="317"/>
        <end position="350"/>
    </location>
</feature>
<keyword evidence="4 9" id="KW-0802">TPR repeat</keyword>
<protein>
    <recommendedName>
        <fullName evidence="2 8">peptidylprolyl isomerase</fullName>
        <ecNumber evidence="2 8">5.2.1.8</ecNumber>
    </recommendedName>
</protein>
<dbReference type="PANTHER" id="PTHR46512">
    <property type="entry name" value="PEPTIDYLPROLYL ISOMERASE"/>
    <property type="match status" value="1"/>
</dbReference>
<dbReference type="SUPFAM" id="SSF48452">
    <property type="entry name" value="TPR-like"/>
    <property type="match status" value="1"/>
</dbReference>
<feature type="region of interest" description="Disordered" evidence="10">
    <location>
        <begin position="417"/>
        <end position="453"/>
    </location>
</feature>
<dbReference type="InterPro" id="IPR050754">
    <property type="entry name" value="FKBP4/5/8-like"/>
</dbReference>
<dbReference type="Pfam" id="PF00515">
    <property type="entry name" value="TPR_1"/>
    <property type="match status" value="1"/>
</dbReference>
<name>A0ABM5GHG7_9SAUR</name>
<dbReference type="Pfam" id="PF00254">
    <property type="entry name" value="FKBP_C"/>
    <property type="match status" value="2"/>
</dbReference>
<evidence type="ECO:0000256" key="9">
    <source>
        <dbReference type="PROSITE-ProRule" id="PRU00339"/>
    </source>
</evidence>
<dbReference type="PROSITE" id="PS50005">
    <property type="entry name" value="TPR"/>
    <property type="match status" value="2"/>
</dbReference>
<evidence type="ECO:0000259" key="11">
    <source>
        <dbReference type="PROSITE" id="PS50059"/>
    </source>
</evidence>
<dbReference type="GO" id="GO:0016853">
    <property type="term" value="F:isomerase activity"/>
    <property type="evidence" value="ECO:0007669"/>
    <property type="project" value="UniProtKB-KW"/>
</dbReference>
<accession>A0ABM5GHG7</accession>
<keyword evidence="5 8" id="KW-0697">Rotamase</keyword>
<reference evidence="13" key="1">
    <citation type="submission" date="2025-08" db="UniProtKB">
        <authorList>
            <consortium name="RefSeq"/>
        </authorList>
    </citation>
    <scope>IDENTIFICATION</scope>
</reference>
<evidence type="ECO:0000256" key="4">
    <source>
        <dbReference type="ARBA" id="ARBA00022803"/>
    </source>
</evidence>
<feature type="domain" description="PPIase FKBP-type" evidence="11">
    <location>
        <begin position="165"/>
        <end position="251"/>
    </location>
</feature>
<keyword evidence="6" id="KW-0143">Chaperone</keyword>
<dbReference type="Proteomes" id="UP001652642">
    <property type="component" value="Chromosome 5"/>
</dbReference>
<evidence type="ECO:0000256" key="3">
    <source>
        <dbReference type="ARBA" id="ARBA00022737"/>
    </source>
</evidence>
<dbReference type="SMART" id="SM00028">
    <property type="entry name" value="TPR"/>
    <property type="match status" value="2"/>
</dbReference>
<evidence type="ECO:0000256" key="8">
    <source>
        <dbReference type="PROSITE-ProRule" id="PRU00277"/>
    </source>
</evidence>
<feature type="compositionally biased region" description="Basic and acidic residues" evidence="10">
    <location>
        <begin position="1"/>
        <end position="10"/>
    </location>
</feature>
<dbReference type="GeneID" id="110088728"/>
<evidence type="ECO:0000256" key="6">
    <source>
        <dbReference type="ARBA" id="ARBA00023186"/>
    </source>
</evidence>
<sequence>MTAEEGKAEEMSAAPEGEGGVDISPKSDGGVLKIIKKEGTGTECPMIGDKVTVHYTGWLLDGTKFDSSRDRKDKFSFDFGKGEVIKAWDIAVGTMKIGEVCQITCKPEYAYGSAGSPPKIPPNATLIFEIELFEFKGKDLTDEEDGGIIRRIRKKGEGYSKPNEGALVEIEIEGWHENRVFDKRELRFEVGEGENYDLPPGLDKALQKMEKTEESVIYLKPSYGFGSAGKPKFQIPPDAELRYEVKLKSFEKAKESWEMNTEEKLEQGSIAKEKGTQYFKEGRYKRATLQYKKIVLWLEHETGLSDEEEAKARNLRLAAHLNLAMCHLKLKEYSQVLENCDKALELDNNNEKGLFRRGEARLAINDFELARADFQKVLQLYPSNKAAKTQLIICQQKIREQHEREKKMYANMFQRLADKETKQEADSIHKDETEMKDDKQNGVEDKTEVDVEA</sequence>
<evidence type="ECO:0000256" key="7">
    <source>
        <dbReference type="ARBA" id="ARBA00023235"/>
    </source>
</evidence>
<dbReference type="InterPro" id="IPR046357">
    <property type="entry name" value="PPIase_dom_sf"/>
</dbReference>
<evidence type="ECO:0000256" key="5">
    <source>
        <dbReference type="ARBA" id="ARBA00023110"/>
    </source>
</evidence>
<feature type="domain" description="PPIase FKBP-type" evidence="11">
    <location>
        <begin position="48"/>
        <end position="136"/>
    </location>
</feature>
<dbReference type="EC" id="5.2.1.8" evidence="2 8"/>
<evidence type="ECO:0000256" key="10">
    <source>
        <dbReference type="SAM" id="MobiDB-lite"/>
    </source>
</evidence>
<keyword evidence="7 8" id="KW-0413">Isomerase</keyword>
<feature type="repeat" description="TPR" evidence="9">
    <location>
        <begin position="351"/>
        <end position="384"/>
    </location>
</feature>
<evidence type="ECO:0000256" key="2">
    <source>
        <dbReference type="ARBA" id="ARBA00013194"/>
    </source>
</evidence>
<proteinExistence type="predicted"/>
<dbReference type="RefSeq" id="XP_072857071.1">
    <property type="nucleotide sequence ID" value="XM_073000970.1"/>
</dbReference>
<dbReference type="InterPro" id="IPR001179">
    <property type="entry name" value="PPIase_FKBP_dom"/>
</dbReference>
<dbReference type="Gene3D" id="3.10.50.40">
    <property type="match status" value="2"/>
</dbReference>
<organism evidence="12 13">
    <name type="scientific">Pogona vitticeps</name>
    <name type="common">central bearded dragon</name>
    <dbReference type="NCBI Taxonomy" id="103695"/>
    <lineage>
        <taxon>Eukaryota</taxon>
        <taxon>Metazoa</taxon>
        <taxon>Chordata</taxon>
        <taxon>Craniata</taxon>
        <taxon>Vertebrata</taxon>
        <taxon>Euteleostomi</taxon>
        <taxon>Lepidosauria</taxon>
        <taxon>Squamata</taxon>
        <taxon>Bifurcata</taxon>
        <taxon>Unidentata</taxon>
        <taxon>Episquamata</taxon>
        <taxon>Toxicofera</taxon>
        <taxon>Iguania</taxon>
        <taxon>Acrodonta</taxon>
        <taxon>Agamidae</taxon>
        <taxon>Amphibolurinae</taxon>
        <taxon>Pogona</taxon>
    </lineage>
</organism>